<evidence type="ECO:0000256" key="1">
    <source>
        <dbReference type="ARBA" id="ARBA00004278"/>
    </source>
</evidence>
<evidence type="ECO:0000313" key="13">
    <source>
        <dbReference type="EMBL" id="CAH0388809.1"/>
    </source>
</evidence>
<dbReference type="GO" id="GO:0008270">
    <property type="term" value="F:zinc ion binding"/>
    <property type="evidence" value="ECO:0007669"/>
    <property type="project" value="UniProtKB-KW"/>
</dbReference>
<dbReference type="KEGG" id="btab:109036603"/>
<dbReference type="EMBL" id="OU963865">
    <property type="protein sequence ID" value="CAH0388809.1"/>
    <property type="molecule type" value="Genomic_DNA"/>
</dbReference>
<dbReference type="CDD" id="cd20838">
    <property type="entry name" value="C1_nPKC_epsilon-like_rpt2"/>
    <property type="match status" value="1"/>
</dbReference>
<comment type="subcellular location">
    <subcellularLocation>
        <location evidence="1">Cell membrane</location>
        <location evidence="1">Sarcolemma</location>
        <topology evidence="1">Peripheral membrane protein</topology>
        <orientation evidence="1">Cytoplasmic side</orientation>
    </subcellularLocation>
    <subcellularLocation>
        <location evidence="2">Cytoplasm</location>
    </subcellularLocation>
</comment>
<keyword evidence="5" id="KW-0963">Cytoplasm</keyword>
<evidence type="ECO:0000259" key="12">
    <source>
        <dbReference type="PROSITE" id="PS50081"/>
    </source>
</evidence>
<dbReference type="PRINTS" id="PR00008">
    <property type="entry name" value="DAGPEDOMAIN"/>
</dbReference>
<keyword evidence="7" id="KW-0677">Repeat</keyword>
<keyword evidence="14" id="KW-1185">Reference proteome</keyword>
<evidence type="ECO:0000256" key="11">
    <source>
        <dbReference type="SAM" id="MobiDB-lite"/>
    </source>
</evidence>
<organism evidence="13 14">
    <name type="scientific">Bemisia tabaci</name>
    <name type="common">Sweetpotato whitefly</name>
    <name type="synonym">Aleurodes tabaci</name>
    <dbReference type="NCBI Taxonomy" id="7038"/>
    <lineage>
        <taxon>Eukaryota</taxon>
        <taxon>Metazoa</taxon>
        <taxon>Ecdysozoa</taxon>
        <taxon>Arthropoda</taxon>
        <taxon>Hexapoda</taxon>
        <taxon>Insecta</taxon>
        <taxon>Pterygota</taxon>
        <taxon>Neoptera</taxon>
        <taxon>Paraneoptera</taxon>
        <taxon>Hemiptera</taxon>
        <taxon>Sternorrhyncha</taxon>
        <taxon>Aleyrodoidea</taxon>
        <taxon>Aleyrodidae</taxon>
        <taxon>Aleyrodinae</taxon>
        <taxon>Bemisia</taxon>
    </lineage>
</organism>
<keyword evidence="8" id="KW-0863">Zinc-finger</keyword>
<dbReference type="SMART" id="SM00109">
    <property type="entry name" value="C1"/>
    <property type="match status" value="2"/>
</dbReference>
<feature type="domain" description="Phorbol-ester/DAG-type" evidence="12">
    <location>
        <begin position="36"/>
        <end position="86"/>
    </location>
</feature>
<gene>
    <name evidence="13" type="ORF">BEMITA_LOCUS7696</name>
</gene>
<protein>
    <recommendedName>
        <fullName evidence="12">Phorbol-ester/DAG-type domain-containing protein</fullName>
    </recommendedName>
</protein>
<evidence type="ECO:0000256" key="6">
    <source>
        <dbReference type="ARBA" id="ARBA00022723"/>
    </source>
</evidence>
<dbReference type="FunFam" id="3.30.60.20:FF:000022">
    <property type="entry name" value="SH3 and cysteine-rich domain-containing protein 3 isoform 2"/>
    <property type="match status" value="1"/>
</dbReference>
<keyword evidence="3" id="KW-0728">SH3 domain</keyword>
<dbReference type="InterPro" id="IPR020454">
    <property type="entry name" value="DAG/PE-bd"/>
</dbReference>
<dbReference type="PROSITE" id="PS00479">
    <property type="entry name" value="ZF_DAG_PE_1"/>
    <property type="match status" value="1"/>
</dbReference>
<dbReference type="GO" id="GO:0004674">
    <property type="term" value="F:protein serine/threonine kinase activity"/>
    <property type="evidence" value="ECO:0007669"/>
    <property type="project" value="UniProtKB-KW"/>
</dbReference>
<evidence type="ECO:0000256" key="4">
    <source>
        <dbReference type="ARBA" id="ARBA00022475"/>
    </source>
</evidence>
<keyword evidence="6" id="KW-0479">Metal-binding</keyword>
<dbReference type="InterPro" id="IPR046349">
    <property type="entry name" value="C1-like_sf"/>
</dbReference>
<dbReference type="PANTHER" id="PTHR22968:SF24">
    <property type="entry name" value="SERINE_THREONINE-PROTEIN KINASE"/>
    <property type="match status" value="1"/>
</dbReference>
<dbReference type="GO" id="GO:0007200">
    <property type="term" value="P:phospholipase C-activating G protein-coupled receptor signaling pathway"/>
    <property type="evidence" value="ECO:0007669"/>
    <property type="project" value="TreeGrafter"/>
</dbReference>
<name>A0A9P0AB66_BEMTA</name>
<evidence type="ECO:0000256" key="7">
    <source>
        <dbReference type="ARBA" id="ARBA00022737"/>
    </source>
</evidence>
<sequence length="173" mass="18831">MQLVGNNVQPQAPEEMSGDARKNAVASRGKVHEAKGHAFKATLLTQPSFCSQCDAFIWGWGKQGYQCQGCSLVTHKRCHNVVRAECPKTDTQQVDNDGAGSSVQKGKHPHSFAATMFMKPTFCNHCGTLIYGLYKQGLQCKGCKTNIHKRCQPNVAHDCGHKKSASTESLPGL</sequence>
<dbReference type="InterPro" id="IPR002219">
    <property type="entry name" value="PKC_DAG/PE"/>
</dbReference>
<dbReference type="SUPFAM" id="SSF57889">
    <property type="entry name" value="Cysteine-rich domain"/>
    <property type="match status" value="2"/>
</dbReference>
<evidence type="ECO:0000256" key="2">
    <source>
        <dbReference type="ARBA" id="ARBA00004496"/>
    </source>
</evidence>
<dbReference type="GO" id="GO:0035556">
    <property type="term" value="P:intracellular signal transduction"/>
    <property type="evidence" value="ECO:0007669"/>
    <property type="project" value="TreeGrafter"/>
</dbReference>
<dbReference type="Proteomes" id="UP001152759">
    <property type="component" value="Chromosome 4"/>
</dbReference>
<dbReference type="GO" id="GO:0042383">
    <property type="term" value="C:sarcolemma"/>
    <property type="evidence" value="ECO:0007669"/>
    <property type="project" value="UniProtKB-SubCell"/>
</dbReference>
<keyword evidence="4" id="KW-1003">Cell membrane</keyword>
<dbReference type="Gene3D" id="3.30.60.20">
    <property type="match status" value="2"/>
</dbReference>
<proteinExistence type="predicted"/>
<evidence type="ECO:0000313" key="14">
    <source>
        <dbReference type="Proteomes" id="UP001152759"/>
    </source>
</evidence>
<evidence type="ECO:0000256" key="10">
    <source>
        <dbReference type="ARBA" id="ARBA00023136"/>
    </source>
</evidence>
<dbReference type="AlphaFoldDB" id="A0A9P0AB66"/>
<accession>A0A9P0AB66</accession>
<reference evidence="13" key="1">
    <citation type="submission" date="2021-12" db="EMBL/GenBank/DDBJ databases">
        <authorList>
            <person name="King R."/>
        </authorList>
    </citation>
    <scope>NUCLEOTIDE SEQUENCE</scope>
</reference>
<evidence type="ECO:0000256" key="3">
    <source>
        <dbReference type="ARBA" id="ARBA00022443"/>
    </source>
</evidence>
<evidence type="ECO:0000256" key="9">
    <source>
        <dbReference type="ARBA" id="ARBA00022833"/>
    </source>
</evidence>
<keyword evidence="9" id="KW-0862">Zinc</keyword>
<dbReference type="PANTHER" id="PTHR22968">
    <property type="entry name" value="PROTEIN KINASE C, MU"/>
    <property type="match status" value="1"/>
</dbReference>
<evidence type="ECO:0000256" key="5">
    <source>
        <dbReference type="ARBA" id="ARBA00022490"/>
    </source>
</evidence>
<keyword evidence="10" id="KW-0472">Membrane</keyword>
<dbReference type="PROSITE" id="PS50081">
    <property type="entry name" value="ZF_DAG_PE_2"/>
    <property type="match status" value="2"/>
</dbReference>
<dbReference type="Pfam" id="PF00130">
    <property type="entry name" value="C1_1"/>
    <property type="match status" value="2"/>
</dbReference>
<feature type="domain" description="Phorbol-ester/DAG-type" evidence="12">
    <location>
        <begin position="109"/>
        <end position="159"/>
    </location>
</feature>
<feature type="region of interest" description="Disordered" evidence="11">
    <location>
        <begin position="1"/>
        <end position="29"/>
    </location>
</feature>
<evidence type="ECO:0000256" key="8">
    <source>
        <dbReference type="ARBA" id="ARBA00022771"/>
    </source>
</evidence>
<feature type="compositionally biased region" description="Polar residues" evidence="11">
    <location>
        <begin position="1"/>
        <end position="10"/>
    </location>
</feature>
<dbReference type="GO" id="GO:0005829">
    <property type="term" value="C:cytosol"/>
    <property type="evidence" value="ECO:0007669"/>
    <property type="project" value="TreeGrafter"/>
</dbReference>